<feature type="transmembrane region" description="Helical" evidence="10">
    <location>
        <begin position="174"/>
        <end position="197"/>
    </location>
</feature>
<reference evidence="13" key="2">
    <citation type="submission" date="2021-04" db="EMBL/GenBank/DDBJ databases">
        <authorList>
            <person name="Gilroy R."/>
        </authorList>
    </citation>
    <scope>NUCLEOTIDE SEQUENCE</scope>
    <source>
        <strain evidence="13">ChiSxjej1B13-11774</strain>
    </source>
</reference>
<dbReference type="AlphaFoldDB" id="A0A9D2EPY7"/>
<comment type="subcellular location">
    <subcellularLocation>
        <location evidence="2">Membrane</location>
    </subcellularLocation>
</comment>
<evidence type="ECO:0000256" key="5">
    <source>
        <dbReference type="ARBA" id="ARBA00022679"/>
    </source>
</evidence>
<accession>A0A9D2EPY7</accession>
<feature type="transmembrane region" description="Helical" evidence="10">
    <location>
        <begin position="147"/>
        <end position="167"/>
    </location>
</feature>
<dbReference type="SMART" id="SM00388">
    <property type="entry name" value="HisKA"/>
    <property type="match status" value="1"/>
</dbReference>
<keyword evidence="10" id="KW-0812">Transmembrane</keyword>
<dbReference type="InterPro" id="IPR036890">
    <property type="entry name" value="HATPase_C_sf"/>
</dbReference>
<dbReference type="InterPro" id="IPR005467">
    <property type="entry name" value="His_kinase_dom"/>
</dbReference>
<evidence type="ECO:0000256" key="2">
    <source>
        <dbReference type="ARBA" id="ARBA00004370"/>
    </source>
</evidence>
<comment type="catalytic activity">
    <reaction evidence="1">
        <text>ATP + protein L-histidine = ADP + protein N-phospho-L-histidine.</text>
        <dbReference type="EC" id="2.7.13.3"/>
    </reaction>
</comment>
<keyword evidence="8" id="KW-0067">ATP-binding</keyword>
<dbReference type="SUPFAM" id="SSF158472">
    <property type="entry name" value="HAMP domain-like"/>
    <property type="match status" value="1"/>
</dbReference>
<evidence type="ECO:0000256" key="6">
    <source>
        <dbReference type="ARBA" id="ARBA00022741"/>
    </source>
</evidence>
<reference evidence="13" key="1">
    <citation type="journal article" date="2021" name="PeerJ">
        <title>Extensive microbial diversity within the chicken gut microbiome revealed by metagenomics and culture.</title>
        <authorList>
            <person name="Gilroy R."/>
            <person name="Ravi A."/>
            <person name="Getino M."/>
            <person name="Pursley I."/>
            <person name="Horton D.L."/>
            <person name="Alikhan N.F."/>
            <person name="Baker D."/>
            <person name="Gharbi K."/>
            <person name="Hall N."/>
            <person name="Watson M."/>
            <person name="Adriaenssens E.M."/>
            <person name="Foster-Nyarko E."/>
            <person name="Jarju S."/>
            <person name="Secka A."/>
            <person name="Antonio M."/>
            <person name="Oren A."/>
            <person name="Chaudhuri R.R."/>
            <person name="La Ragione R."/>
            <person name="Hildebrand F."/>
            <person name="Pallen M.J."/>
        </authorList>
    </citation>
    <scope>NUCLEOTIDE SEQUENCE</scope>
    <source>
        <strain evidence="13">ChiSxjej1B13-11774</strain>
    </source>
</reference>
<keyword evidence="10" id="KW-1133">Transmembrane helix</keyword>
<dbReference type="SUPFAM" id="SSF47384">
    <property type="entry name" value="Homodimeric domain of signal transducing histidine kinase"/>
    <property type="match status" value="1"/>
</dbReference>
<dbReference type="GO" id="GO:0000156">
    <property type="term" value="F:phosphorelay response regulator activity"/>
    <property type="evidence" value="ECO:0007669"/>
    <property type="project" value="TreeGrafter"/>
</dbReference>
<keyword evidence="6" id="KW-0547">Nucleotide-binding</keyword>
<evidence type="ECO:0000259" key="11">
    <source>
        <dbReference type="PROSITE" id="PS50109"/>
    </source>
</evidence>
<dbReference type="Gene3D" id="3.30.565.10">
    <property type="entry name" value="Histidine kinase-like ATPase, C-terminal domain"/>
    <property type="match status" value="1"/>
</dbReference>
<dbReference type="InterPro" id="IPR003594">
    <property type="entry name" value="HATPase_dom"/>
</dbReference>
<keyword evidence="4" id="KW-0597">Phosphoprotein</keyword>
<evidence type="ECO:0000259" key="12">
    <source>
        <dbReference type="PROSITE" id="PS50885"/>
    </source>
</evidence>
<keyword evidence="7 13" id="KW-0418">Kinase</keyword>
<dbReference type="Pfam" id="PF00672">
    <property type="entry name" value="HAMP"/>
    <property type="match status" value="1"/>
</dbReference>
<dbReference type="Gene3D" id="1.10.287.130">
    <property type="match status" value="1"/>
</dbReference>
<dbReference type="InterPro" id="IPR050351">
    <property type="entry name" value="BphY/WalK/GraS-like"/>
</dbReference>
<keyword evidence="9" id="KW-0902">Two-component regulatory system</keyword>
<evidence type="ECO:0000256" key="10">
    <source>
        <dbReference type="SAM" id="Phobius"/>
    </source>
</evidence>
<dbReference type="PANTHER" id="PTHR42878:SF7">
    <property type="entry name" value="SENSOR HISTIDINE KINASE GLRK"/>
    <property type="match status" value="1"/>
</dbReference>
<dbReference type="Pfam" id="PF00512">
    <property type="entry name" value="HisKA"/>
    <property type="match status" value="1"/>
</dbReference>
<evidence type="ECO:0000256" key="9">
    <source>
        <dbReference type="ARBA" id="ARBA00023012"/>
    </source>
</evidence>
<dbReference type="PROSITE" id="PS50885">
    <property type="entry name" value="HAMP"/>
    <property type="match status" value="1"/>
</dbReference>
<dbReference type="SMART" id="SM00387">
    <property type="entry name" value="HATPase_c"/>
    <property type="match status" value="1"/>
</dbReference>
<dbReference type="GO" id="GO:0000155">
    <property type="term" value="F:phosphorelay sensor kinase activity"/>
    <property type="evidence" value="ECO:0007669"/>
    <property type="project" value="InterPro"/>
</dbReference>
<dbReference type="CDD" id="cd00082">
    <property type="entry name" value="HisKA"/>
    <property type="match status" value="1"/>
</dbReference>
<keyword evidence="10" id="KW-0472">Membrane</keyword>
<evidence type="ECO:0000256" key="7">
    <source>
        <dbReference type="ARBA" id="ARBA00022777"/>
    </source>
</evidence>
<proteinExistence type="predicted"/>
<evidence type="ECO:0000256" key="8">
    <source>
        <dbReference type="ARBA" id="ARBA00022840"/>
    </source>
</evidence>
<dbReference type="FunFam" id="1.10.287.130:FF:000001">
    <property type="entry name" value="Two-component sensor histidine kinase"/>
    <property type="match status" value="1"/>
</dbReference>
<evidence type="ECO:0000313" key="14">
    <source>
        <dbReference type="Proteomes" id="UP000824048"/>
    </source>
</evidence>
<dbReference type="GO" id="GO:0030295">
    <property type="term" value="F:protein kinase activator activity"/>
    <property type="evidence" value="ECO:0007669"/>
    <property type="project" value="TreeGrafter"/>
</dbReference>
<dbReference type="PROSITE" id="PS50109">
    <property type="entry name" value="HIS_KIN"/>
    <property type="match status" value="1"/>
</dbReference>
<dbReference type="InterPro" id="IPR036097">
    <property type="entry name" value="HisK_dim/P_sf"/>
</dbReference>
<dbReference type="EC" id="2.7.13.3" evidence="3"/>
<dbReference type="Proteomes" id="UP000824048">
    <property type="component" value="Unassembled WGS sequence"/>
</dbReference>
<dbReference type="PRINTS" id="PR00344">
    <property type="entry name" value="BCTRLSENSOR"/>
</dbReference>
<evidence type="ECO:0000313" key="13">
    <source>
        <dbReference type="EMBL" id="HIZ41400.1"/>
    </source>
</evidence>
<dbReference type="EMBL" id="DXBP01000019">
    <property type="protein sequence ID" value="HIZ41400.1"/>
    <property type="molecule type" value="Genomic_DNA"/>
</dbReference>
<dbReference type="GO" id="GO:0016020">
    <property type="term" value="C:membrane"/>
    <property type="evidence" value="ECO:0007669"/>
    <property type="project" value="UniProtKB-SubCell"/>
</dbReference>
<organism evidence="13 14">
    <name type="scientific">Candidatus Gemmiger excrementigallinarum</name>
    <dbReference type="NCBI Taxonomy" id="2838609"/>
    <lineage>
        <taxon>Bacteria</taxon>
        <taxon>Bacillati</taxon>
        <taxon>Bacillota</taxon>
        <taxon>Clostridia</taxon>
        <taxon>Eubacteriales</taxon>
        <taxon>Gemmiger</taxon>
    </lineage>
</organism>
<dbReference type="Gene3D" id="6.10.340.10">
    <property type="match status" value="1"/>
</dbReference>
<dbReference type="PANTHER" id="PTHR42878">
    <property type="entry name" value="TWO-COMPONENT HISTIDINE KINASE"/>
    <property type="match status" value="1"/>
</dbReference>
<name>A0A9D2EPY7_9FIRM</name>
<dbReference type="SMART" id="SM00304">
    <property type="entry name" value="HAMP"/>
    <property type="match status" value="1"/>
</dbReference>
<feature type="domain" description="HAMP" evidence="12">
    <location>
        <begin position="198"/>
        <end position="251"/>
    </location>
</feature>
<evidence type="ECO:0000256" key="3">
    <source>
        <dbReference type="ARBA" id="ARBA00012438"/>
    </source>
</evidence>
<evidence type="ECO:0000256" key="4">
    <source>
        <dbReference type="ARBA" id="ARBA00022553"/>
    </source>
</evidence>
<dbReference type="SUPFAM" id="SSF55874">
    <property type="entry name" value="ATPase domain of HSP90 chaperone/DNA topoisomerase II/histidine kinase"/>
    <property type="match status" value="1"/>
</dbReference>
<gene>
    <name evidence="13" type="ORF">H9811_02440</name>
</gene>
<dbReference type="CDD" id="cd06225">
    <property type="entry name" value="HAMP"/>
    <property type="match status" value="1"/>
</dbReference>
<protein>
    <recommendedName>
        <fullName evidence="3">histidine kinase</fullName>
        <ecNumber evidence="3">2.7.13.3</ecNumber>
    </recommendedName>
</protein>
<comment type="caution">
    <text evidence="13">The sequence shown here is derived from an EMBL/GenBank/DDBJ whole genome shotgun (WGS) entry which is preliminary data.</text>
</comment>
<feature type="domain" description="Histidine kinase" evidence="11">
    <location>
        <begin position="259"/>
        <end position="472"/>
    </location>
</feature>
<dbReference type="InterPro" id="IPR003660">
    <property type="entry name" value="HAMP_dom"/>
</dbReference>
<evidence type="ECO:0000256" key="1">
    <source>
        <dbReference type="ARBA" id="ARBA00000085"/>
    </source>
</evidence>
<dbReference type="InterPro" id="IPR003661">
    <property type="entry name" value="HisK_dim/P_dom"/>
</dbReference>
<sequence length="482" mass="52828">MAKTSIIQRWIKGSLLIMVLVLFAAEAIFLYNSYRELYGGVQHAIENRFSTIAGRLQATGTAGDSLETAESRGQALRRTVEQFDEKDKFEFMLLDAQGVILATSSGTMTQDLTNGADFVQALSSASGIGRSIFTTPQGERVMAVTSLVPYAAGNIAAMRMVTSLTLVDRQWNRAVAASAGIGVLAFLLMLWSGLFFVRSIVRPLGEVEATATRIARGDLKVRLPDTKYNDEIGRLCGTINQMAEDLAETDRLKNEFISSVSHELRTPLTSIKGWVETIKTIDDPSNENYRRGLSIIGTETDRLYTMVEELLDFSRLQNGIKLNCEVLDLVAEATDAALFVEARIQQEGLHFVYEEPPEPYPVWADPARLRQVFVNVFDNAIKYSDAGGTIFLTITRTPDTVTAAVRDQGRGIAPDDLDKVKQKFFKAKNSVRGSGIGLAVVDEIVGALGGRVDIASTLGQGTTVSITLPVYHPGQEHLHEKI</sequence>
<dbReference type="GO" id="GO:0007234">
    <property type="term" value="P:osmosensory signaling via phosphorelay pathway"/>
    <property type="evidence" value="ECO:0007669"/>
    <property type="project" value="TreeGrafter"/>
</dbReference>
<dbReference type="InterPro" id="IPR004358">
    <property type="entry name" value="Sig_transdc_His_kin-like_C"/>
</dbReference>
<feature type="transmembrane region" description="Helical" evidence="10">
    <location>
        <begin position="12"/>
        <end position="31"/>
    </location>
</feature>
<dbReference type="Pfam" id="PF02518">
    <property type="entry name" value="HATPase_c"/>
    <property type="match status" value="1"/>
</dbReference>
<keyword evidence="5" id="KW-0808">Transferase</keyword>